<feature type="transmembrane region" description="Helical" evidence="8">
    <location>
        <begin position="180"/>
        <end position="198"/>
    </location>
</feature>
<reference evidence="10 11" key="1">
    <citation type="submission" date="2024-01" db="EMBL/GenBank/DDBJ databases">
        <title>Multi-omics insights into the function and evolution of sodium benzoate biodegradation pathways in Benzoatithermus flavus gen. nov., sp. nov. from hot spring.</title>
        <authorList>
            <person name="Hu C.-J."/>
            <person name="Li W.-J."/>
        </authorList>
    </citation>
    <scope>NUCLEOTIDE SEQUENCE [LARGE SCALE GENOMIC DNA]</scope>
    <source>
        <strain evidence="10 11">SYSU G07066</strain>
    </source>
</reference>
<dbReference type="EMBL" id="JBBLZC010000023">
    <property type="protein sequence ID" value="MEK0085197.1"/>
    <property type="molecule type" value="Genomic_DNA"/>
</dbReference>
<evidence type="ECO:0000259" key="9">
    <source>
        <dbReference type="PROSITE" id="PS50253"/>
    </source>
</evidence>
<evidence type="ECO:0000256" key="4">
    <source>
        <dbReference type="ARBA" id="ARBA00022692"/>
    </source>
</evidence>
<evidence type="ECO:0000256" key="7">
    <source>
        <dbReference type="RuleBase" id="RU003376"/>
    </source>
</evidence>
<dbReference type="Gene3D" id="1.20.120.80">
    <property type="entry name" value="Cytochrome c oxidase, subunit III, four-helix bundle"/>
    <property type="match status" value="1"/>
</dbReference>
<feature type="transmembrane region" description="Helical" evidence="8">
    <location>
        <begin position="96"/>
        <end position="114"/>
    </location>
</feature>
<accession>A0ABU8XVI1</accession>
<gene>
    <name evidence="10" type="ORF">U1T56_18745</name>
</gene>
<keyword evidence="4 7" id="KW-0812">Transmembrane</keyword>
<keyword evidence="3" id="KW-1003">Cell membrane</keyword>
<dbReference type="PANTHER" id="PTHR11403">
    <property type="entry name" value="CYTOCHROME C OXIDASE SUBUNIT III"/>
    <property type="match status" value="1"/>
</dbReference>
<dbReference type="PANTHER" id="PTHR11403:SF2">
    <property type="entry name" value="CYTOCHROME BO(3) UBIQUINOL OXIDASE SUBUNIT 3"/>
    <property type="match status" value="1"/>
</dbReference>
<keyword evidence="5 8" id="KW-1133">Transmembrane helix</keyword>
<evidence type="ECO:0000313" key="11">
    <source>
        <dbReference type="Proteomes" id="UP001375743"/>
    </source>
</evidence>
<comment type="similarity">
    <text evidence="2 7">Belongs to the cytochrome c oxidase subunit 3 family.</text>
</comment>
<dbReference type="InterPro" id="IPR035973">
    <property type="entry name" value="Cyt_c_oxidase_su3-like_sf"/>
</dbReference>
<dbReference type="InterPro" id="IPR000298">
    <property type="entry name" value="Cyt_c_oxidase-like_su3"/>
</dbReference>
<evidence type="ECO:0000256" key="8">
    <source>
        <dbReference type="SAM" id="Phobius"/>
    </source>
</evidence>
<feature type="transmembrane region" description="Helical" evidence="8">
    <location>
        <begin position="134"/>
        <end position="160"/>
    </location>
</feature>
<evidence type="ECO:0000256" key="1">
    <source>
        <dbReference type="ARBA" id="ARBA00004651"/>
    </source>
</evidence>
<comment type="subcellular location">
    <subcellularLocation>
        <location evidence="1 7">Cell membrane</location>
        <topology evidence="1 7">Multi-pass membrane protein</topology>
    </subcellularLocation>
</comment>
<sequence length="202" mass="22585">MRQRFVHDVSGLPDHDFGSDSIVWWGTLGFVAIEGMGFVLAVAVYFYLMREVPSWPPGSIAPPGLIYGSLFTGVLLVSALPNHWAKRAAERYRRRGSLLGMGGVVLLGIGLLVLRGFEFTVLHVRWDTNAYGSIVWTLLGLHTLHLGTDVADTAVLLALFLTDRDPPQRRYTDVSENADYWWFVLLAWLPIFAVVYLVPRLG</sequence>
<dbReference type="RefSeq" id="WP_418161045.1">
    <property type="nucleotide sequence ID" value="NZ_JBBLZC010000023.1"/>
</dbReference>
<evidence type="ECO:0000256" key="5">
    <source>
        <dbReference type="ARBA" id="ARBA00022989"/>
    </source>
</evidence>
<dbReference type="PROSITE" id="PS50253">
    <property type="entry name" value="COX3"/>
    <property type="match status" value="1"/>
</dbReference>
<protein>
    <submittedName>
        <fullName evidence="10">Cytochrome c oxidase subunit 3</fullName>
    </submittedName>
</protein>
<feature type="transmembrane region" description="Helical" evidence="8">
    <location>
        <begin position="21"/>
        <end position="48"/>
    </location>
</feature>
<keyword evidence="11" id="KW-1185">Reference proteome</keyword>
<comment type="caution">
    <text evidence="10">The sequence shown here is derived from an EMBL/GenBank/DDBJ whole genome shotgun (WGS) entry which is preliminary data.</text>
</comment>
<proteinExistence type="inferred from homology"/>
<feature type="transmembrane region" description="Helical" evidence="8">
    <location>
        <begin position="60"/>
        <end position="84"/>
    </location>
</feature>
<evidence type="ECO:0000313" key="10">
    <source>
        <dbReference type="EMBL" id="MEK0085197.1"/>
    </source>
</evidence>
<dbReference type="InterPro" id="IPR024791">
    <property type="entry name" value="Cyt_c/ubiquinol_Oxase_su3"/>
</dbReference>
<dbReference type="Pfam" id="PF00510">
    <property type="entry name" value="COX3"/>
    <property type="match status" value="1"/>
</dbReference>
<name>A0ABU8XVI1_9PROT</name>
<organism evidence="10 11">
    <name type="scientific">Benzoatithermus flavus</name>
    <dbReference type="NCBI Taxonomy" id="3108223"/>
    <lineage>
        <taxon>Bacteria</taxon>
        <taxon>Pseudomonadati</taxon>
        <taxon>Pseudomonadota</taxon>
        <taxon>Alphaproteobacteria</taxon>
        <taxon>Geminicoccales</taxon>
        <taxon>Geminicoccaceae</taxon>
        <taxon>Benzoatithermus</taxon>
    </lineage>
</organism>
<evidence type="ECO:0000256" key="6">
    <source>
        <dbReference type="ARBA" id="ARBA00023136"/>
    </source>
</evidence>
<dbReference type="Proteomes" id="UP001375743">
    <property type="component" value="Unassembled WGS sequence"/>
</dbReference>
<dbReference type="InterPro" id="IPR013833">
    <property type="entry name" value="Cyt_c_oxidase_su3_a-hlx"/>
</dbReference>
<keyword evidence="6 8" id="KW-0472">Membrane</keyword>
<evidence type="ECO:0000256" key="3">
    <source>
        <dbReference type="ARBA" id="ARBA00022475"/>
    </source>
</evidence>
<evidence type="ECO:0000256" key="2">
    <source>
        <dbReference type="ARBA" id="ARBA00010581"/>
    </source>
</evidence>
<dbReference type="SUPFAM" id="SSF81452">
    <property type="entry name" value="Cytochrome c oxidase subunit III-like"/>
    <property type="match status" value="1"/>
</dbReference>
<feature type="domain" description="Heme-copper oxidase subunit III family profile" evidence="9">
    <location>
        <begin position="1"/>
        <end position="200"/>
    </location>
</feature>